<name>A0A9D2MZF3_9FIRM</name>
<feature type="domain" description="Carboxymuconolactone decarboxylase-like" evidence="1">
    <location>
        <begin position="167"/>
        <end position="234"/>
    </location>
</feature>
<dbReference type="InterPro" id="IPR003779">
    <property type="entry name" value="CMD-like"/>
</dbReference>
<organism evidence="2 3">
    <name type="scientific">Candidatus Enterocloster excrementipullorum</name>
    <dbReference type="NCBI Taxonomy" id="2838559"/>
    <lineage>
        <taxon>Bacteria</taxon>
        <taxon>Bacillati</taxon>
        <taxon>Bacillota</taxon>
        <taxon>Clostridia</taxon>
        <taxon>Lachnospirales</taxon>
        <taxon>Lachnospiraceae</taxon>
        <taxon>Enterocloster</taxon>
    </lineage>
</organism>
<dbReference type="GO" id="GO:0051920">
    <property type="term" value="F:peroxiredoxin activity"/>
    <property type="evidence" value="ECO:0007669"/>
    <property type="project" value="InterPro"/>
</dbReference>
<feature type="domain" description="Carboxymuconolactone decarboxylase-like" evidence="1">
    <location>
        <begin position="37"/>
        <end position="119"/>
    </location>
</feature>
<dbReference type="AlphaFoldDB" id="A0A9D2MZF3"/>
<dbReference type="EMBL" id="DWWT01000039">
    <property type="protein sequence ID" value="HJC06194.1"/>
    <property type="molecule type" value="Genomic_DNA"/>
</dbReference>
<proteinExistence type="predicted"/>
<reference evidence="2" key="1">
    <citation type="journal article" date="2021" name="PeerJ">
        <title>Extensive microbial diversity within the chicken gut microbiome revealed by metagenomics and culture.</title>
        <authorList>
            <person name="Gilroy R."/>
            <person name="Ravi A."/>
            <person name="Getino M."/>
            <person name="Pursley I."/>
            <person name="Horton D.L."/>
            <person name="Alikhan N.F."/>
            <person name="Baker D."/>
            <person name="Gharbi K."/>
            <person name="Hall N."/>
            <person name="Watson M."/>
            <person name="Adriaenssens E.M."/>
            <person name="Foster-Nyarko E."/>
            <person name="Jarju S."/>
            <person name="Secka A."/>
            <person name="Antonio M."/>
            <person name="Oren A."/>
            <person name="Chaudhuri R.R."/>
            <person name="La Ragione R."/>
            <person name="Hildebrand F."/>
            <person name="Pallen M.J."/>
        </authorList>
    </citation>
    <scope>NUCLEOTIDE SEQUENCE</scope>
    <source>
        <strain evidence="2">CHK180-15479</strain>
    </source>
</reference>
<dbReference type="PANTHER" id="PTHR33930:SF2">
    <property type="entry name" value="BLR3452 PROTEIN"/>
    <property type="match status" value="1"/>
</dbReference>
<reference evidence="2" key="2">
    <citation type="submission" date="2021-04" db="EMBL/GenBank/DDBJ databases">
        <authorList>
            <person name="Gilroy R."/>
        </authorList>
    </citation>
    <scope>NUCLEOTIDE SEQUENCE</scope>
    <source>
        <strain evidence="2">CHK180-15479</strain>
    </source>
</reference>
<evidence type="ECO:0000313" key="3">
    <source>
        <dbReference type="Proteomes" id="UP000823910"/>
    </source>
</evidence>
<dbReference type="Pfam" id="PF02627">
    <property type="entry name" value="CMD"/>
    <property type="match status" value="2"/>
</dbReference>
<dbReference type="PANTHER" id="PTHR33930">
    <property type="entry name" value="ALKYL HYDROPEROXIDE REDUCTASE AHPD"/>
    <property type="match status" value="1"/>
</dbReference>
<dbReference type="SUPFAM" id="SSF69118">
    <property type="entry name" value="AhpD-like"/>
    <property type="match status" value="1"/>
</dbReference>
<accession>A0A9D2MZF3</accession>
<protein>
    <submittedName>
        <fullName evidence="2">Carboxymuconolactone decarboxylase family protein</fullName>
    </submittedName>
</protein>
<dbReference type="Proteomes" id="UP000823910">
    <property type="component" value="Unassembled WGS sequence"/>
</dbReference>
<sequence>MEYNYDEKQLRIQQQFYDDRGKWKWNDTWATILALNPDIMSAYSTMSSLAHKKGYLSPKVKELIYVAIDNAITHYYTPGMISHLKHGMNDLGCTKEELMEVFAITSTIGTPTFTVGVPILREALRQRGTDISAQDLTEHQKELKERWIKENGFWNYDMDSILKLDTDMFEAYMNYAAASANGALDPQTRELVYIAVNASPTALNTFSMELHIKKALDLGVTVEQIMEVFELVACLGIHSVTVGIPAVNEVLKERGEEANDGH</sequence>
<dbReference type="InterPro" id="IPR029032">
    <property type="entry name" value="AhpD-like"/>
</dbReference>
<comment type="caution">
    <text evidence="2">The sequence shown here is derived from an EMBL/GenBank/DDBJ whole genome shotgun (WGS) entry which is preliminary data.</text>
</comment>
<evidence type="ECO:0000259" key="1">
    <source>
        <dbReference type="Pfam" id="PF02627"/>
    </source>
</evidence>
<gene>
    <name evidence="2" type="ORF">H9704_08580</name>
</gene>
<dbReference type="Gene3D" id="1.20.1290.10">
    <property type="entry name" value="AhpD-like"/>
    <property type="match status" value="2"/>
</dbReference>
<evidence type="ECO:0000313" key="2">
    <source>
        <dbReference type="EMBL" id="HJC06194.1"/>
    </source>
</evidence>